<accession>A0A510HJP5</accession>
<protein>
    <submittedName>
        <fullName evidence="2">tRNA-specific adenosine deaminase</fullName>
    </submittedName>
</protein>
<keyword evidence="3" id="KW-1185">Reference proteome</keyword>
<reference evidence="2" key="1">
    <citation type="journal article" date="2019" name="Microbiol. Resour. Announc.">
        <title>Complete Genome Sequence of Rubrobacter xylanophilus Strain AA3-22, Isolated from Arima Onsen in Japan.</title>
        <authorList>
            <person name="Tomariguchi N."/>
            <person name="Miyazaki K."/>
        </authorList>
    </citation>
    <scope>NUCLEOTIDE SEQUENCE [LARGE SCALE GENOMIC DNA]</scope>
    <source>
        <strain evidence="2">AA3-22</strain>
    </source>
</reference>
<dbReference type="PANTHER" id="PTHR11079:SF161">
    <property type="entry name" value="CMP_DCMP-TYPE DEAMINASE DOMAIN-CONTAINING PROTEIN"/>
    <property type="match status" value="1"/>
</dbReference>
<dbReference type="AlphaFoldDB" id="A0A510HJP5"/>
<gene>
    <name evidence="2" type="ORF">RxyAA322_19880</name>
</gene>
<dbReference type="RefSeq" id="WP_143528172.1">
    <property type="nucleotide sequence ID" value="NZ_AP019791.1"/>
</dbReference>
<dbReference type="OrthoDB" id="9802676at2"/>
<evidence type="ECO:0000313" key="2">
    <source>
        <dbReference type="EMBL" id="BBL80134.1"/>
    </source>
</evidence>
<dbReference type="Proteomes" id="UP000318065">
    <property type="component" value="Chromosome"/>
</dbReference>
<dbReference type="InterPro" id="IPR016193">
    <property type="entry name" value="Cytidine_deaminase-like"/>
</dbReference>
<feature type="domain" description="CMP/dCMP-type deaminase" evidence="1">
    <location>
        <begin position="26"/>
        <end position="164"/>
    </location>
</feature>
<dbReference type="GO" id="GO:0047974">
    <property type="term" value="F:guanosine deaminase activity"/>
    <property type="evidence" value="ECO:0007669"/>
    <property type="project" value="TreeGrafter"/>
</dbReference>
<dbReference type="CDD" id="cd01285">
    <property type="entry name" value="nucleoside_deaminase"/>
    <property type="match status" value="1"/>
</dbReference>
<dbReference type="SUPFAM" id="SSF53927">
    <property type="entry name" value="Cytidine deaminase-like"/>
    <property type="match status" value="1"/>
</dbReference>
<dbReference type="GO" id="GO:0006152">
    <property type="term" value="P:purine nucleoside catabolic process"/>
    <property type="evidence" value="ECO:0007669"/>
    <property type="project" value="TreeGrafter"/>
</dbReference>
<proteinExistence type="predicted"/>
<sequence>MEFPHITLRLPGWVEELVRSRDRVYPSVEDRMRLAVELSRLNVEHGTGGPFGAAIFEEESGRLLAPGVNLVVPSSCSVAHAEVVAIMVAQKTVGHFDLGGPGMPRYQLFASTEPCAMCFGATTWSGVRSLVCGARDEDARAVGFDEGAKVERWISALEERGISVRRDVLREEAAAVLRRYAEGENVIYNARQGS</sequence>
<name>A0A510HJP5_9ACTN</name>
<dbReference type="Gene3D" id="3.40.140.10">
    <property type="entry name" value="Cytidine Deaminase, domain 2"/>
    <property type="match status" value="1"/>
</dbReference>
<organism evidence="2 3">
    <name type="scientific">Rubrobacter xylanophilus</name>
    <dbReference type="NCBI Taxonomy" id="49319"/>
    <lineage>
        <taxon>Bacteria</taxon>
        <taxon>Bacillati</taxon>
        <taxon>Actinomycetota</taxon>
        <taxon>Rubrobacteria</taxon>
        <taxon>Rubrobacterales</taxon>
        <taxon>Rubrobacteraceae</taxon>
        <taxon>Rubrobacter</taxon>
    </lineage>
</organism>
<dbReference type="PANTHER" id="PTHR11079">
    <property type="entry name" value="CYTOSINE DEAMINASE FAMILY MEMBER"/>
    <property type="match status" value="1"/>
</dbReference>
<evidence type="ECO:0000259" key="1">
    <source>
        <dbReference type="PROSITE" id="PS51747"/>
    </source>
</evidence>
<evidence type="ECO:0000313" key="3">
    <source>
        <dbReference type="Proteomes" id="UP000318065"/>
    </source>
</evidence>
<dbReference type="InterPro" id="IPR002125">
    <property type="entry name" value="CMP_dCMP_dom"/>
</dbReference>
<dbReference type="EMBL" id="AP019791">
    <property type="protein sequence ID" value="BBL80134.1"/>
    <property type="molecule type" value="Genomic_DNA"/>
</dbReference>
<dbReference type="Pfam" id="PF00383">
    <property type="entry name" value="dCMP_cyt_deam_1"/>
    <property type="match status" value="1"/>
</dbReference>
<dbReference type="PROSITE" id="PS51747">
    <property type="entry name" value="CYT_DCMP_DEAMINASES_2"/>
    <property type="match status" value="1"/>
</dbReference>